<evidence type="ECO:0000313" key="2">
    <source>
        <dbReference type="EMBL" id="RKQ84121.1"/>
    </source>
</evidence>
<gene>
    <name evidence="2" type="ORF">C7438_1289</name>
</gene>
<feature type="domain" description="4Fe4S-binding SPASM" evidence="1">
    <location>
        <begin position="94"/>
        <end position="138"/>
    </location>
</feature>
<dbReference type="Gene3D" id="3.20.20.70">
    <property type="entry name" value="Aldolase class I"/>
    <property type="match status" value="1"/>
</dbReference>
<dbReference type="Proteomes" id="UP000267019">
    <property type="component" value="Unassembled WGS sequence"/>
</dbReference>
<comment type="caution">
    <text evidence="2">The sequence shown here is derived from an EMBL/GenBank/DDBJ whole genome shotgun (WGS) entry which is preliminary data.</text>
</comment>
<sequence>MLLQWNSLRDISKCKNSLDYVTGGRCLWQRRGPVWGLCPQARGVGWHLYLRVRKARSTRRRSLYPHTASRGIGHRAVLPGGGIYELVDKTNILCPEVVKTISIHPDGSVKVCCGQSMFEHSNLTIGNLLEVSLPELIEEVPLPELIEAARHNLMYWWIHILGPKRILDRIGVSGHYTSFCHVCQVLFTRYRDQAIQYLIEHRDEVLMKDVLMSDVIPLQLKAVAERKVKLPNA</sequence>
<dbReference type="AlphaFoldDB" id="A0A660KWP8"/>
<evidence type="ECO:0000259" key="1">
    <source>
        <dbReference type="Pfam" id="PF13186"/>
    </source>
</evidence>
<dbReference type="Pfam" id="PF13186">
    <property type="entry name" value="SPASM"/>
    <property type="match status" value="1"/>
</dbReference>
<dbReference type="InterPro" id="IPR013785">
    <property type="entry name" value="Aldolase_TIM"/>
</dbReference>
<proteinExistence type="predicted"/>
<dbReference type="RefSeq" id="WP_434963946.1">
    <property type="nucleotide sequence ID" value="NZ_RBIJ01000004.1"/>
</dbReference>
<dbReference type="CDD" id="cd21109">
    <property type="entry name" value="SPASM"/>
    <property type="match status" value="1"/>
</dbReference>
<organism evidence="2 3">
    <name type="scientific">Brockia lithotrophica</name>
    <dbReference type="NCBI Taxonomy" id="933949"/>
    <lineage>
        <taxon>Bacteria</taxon>
        <taxon>Bacillati</taxon>
        <taxon>Bacillota</taxon>
        <taxon>Bacilli</taxon>
        <taxon>Bacillales</taxon>
        <taxon>Bacillales Family X. Incertae Sedis</taxon>
        <taxon>Brockia</taxon>
    </lineage>
</organism>
<name>A0A660KWP8_9BACL</name>
<dbReference type="EMBL" id="RBIJ01000004">
    <property type="protein sequence ID" value="RKQ84121.1"/>
    <property type="molecule type" value="Genomic_DNA"/>
</dbReference>
<protein>
    <recommendedName>
        <fullName evidence="1">4Fe4S-binding SPASM domain-containing protein</fullName>
    </recommendedName>
</protein>
<reference evidence="2 3" key="1">
    <citation type="submission" date="2018-10" db="EMBL/GenBank/DDBJ databases">
        <title>Genomic Encyclopedia of Type Strains, Phase IV (KMG-IV): sequencing the most valuable type-strain genomes for metagenomic binning, comparative biology and taxonomic classification.</title>
        <authorList>
            <person name="Goeker M."/>
        </authorList>
    </citation>
    <scope>NUCLEOTIDE SEQUENCE [LARGE SCALE GENOMIC DNA]</scope>
    <source>
        <strain evidence="2 3">DSM 22653</strain>
    </source>
</reference>
<evidence type="ECO:0000313" key="3">
    <source>
        <dbReference type="Proteomes" id="UP000267019"/>
    </source>
</evidence>
<keyword evidence="3" id="KW-1185">Reference proteome</keyword>
<dbReference type="InterPro" id="IPR023885">
    <property type="entry name" value="4Fe4S-binding_SPASM_dom"/>
</dbReference>
<accession>A0A660KWP8</accession>